<name>A0A1F7FLZ6_UNCRA</name>
<dbReference type="Gene3D" id="1.10.10.10">
    <property type="entry name" value="Winged helix-like DNA-binding domain superfamily/Winged helix DNA-binding domain"/>
    <property type="match status" value="1"/>
</dbReference>
<evidence type="ECO:0000259" key="5">
    <source>
        <dbReference type="PROSITE" id="PS51063"/>
    </source>
</evidence>
<dbReference type="EMBL" id="MFYX01000006">
    <property type="protein sequence ID" value="OGK07492.1"/>
    <property type="molecule type" value="Genomic_DNA"/>
</dbReference>
<dbReference type="SMART" id="SM00100">
    <property type="entry name" value="cNMP"/>
    <property type="match status" value="1"/>
</dbReference>
<dbReference type="PROSITE" id="PS51063">
    <property type="entry name" value="HTH_CRP_2"/>
    <property type="match status" value="1"/>
</dbReference>
<feature type="domain" description="Cyclic nucleotide-binding" evidence="4">
    <location>
        <begin position="13"/>
        <end position="116"/>
    </location>
</feature>
<dbReference type="InterPro" id="IPR000595">
    <property type="entry name" value="cNMP-bd_dom"/>
</dbReference>
<evidence type="ECO:0000259" key="4">
    <source>
        <dbReference type="PROSITE" id="PS50042"/>
    </source>
</evidence>
<proteinExistence type="predicted"/>
<dbReference type="InterPro" id="IPR014710">
    <property type="entry name" value="RmlC-like_jellyroll"/>
</dbReference>
<dbReference type="InterPro" id="IPR036390">
    <property type="entry name" value="WH_DNA-bd_sf"/>
</dbReference>
<dbReference type="Gene3D" id="2.60.120.10">
    <property type="entry name" value="Jelly Rolls"/>
    <property type="match status" value="1"/>
</dbReference>
<dbReference type="PANTHER" id="PTHR24567:SF26">
    <property type="entry name" value="REGULATORY PROTEIN YEIL"/>
    <property type="match status" value="1"/>
</dbReference>
<feature type="domain" description="HTH crp-type" evidence="5">
    <location>
        <begin position="146"/>
        <end position="212"/>
    </location>
</feature>
<dbReference type="PANTHER" id="PTHR24567">
    <property type="entry name" value="CRP FAMILY TRANSCRIPTIONAL REGULATORY PROTEIN"/>
    <property type="match status" value="1"/>
</dbReference>
<evidence type="ECO:0000256" key="3">
    <source>
        <dbReference type="ARBA" id="ARBA00023163"/>
    </source>
</evidence>
<keyword evidence="1" id="KW-0805">Transcription regulation</keyword>
<dbReference type="Pfam" id="PF00027">
    <property type="entry name" value="cNMP_binding"/>
    <property type="match status" value="1"/>
</dbReference>
<dbReference type="Proteomes" id="UP000179243">
    <property type="component" value="Unassembled WGS sequence"/>
</dbReference>
<dbReference type="InterPro" id="IPR050397">
    <property type="entry name" value="Env_Response_Regulators"/>
</dbReference>
<comment type="caution">
    <text evidence="6">The sequence shown here is derived from an EMBL/GenBank/DDBJ whole genome shotgun (WGS) entry which is preliminary data.</text>
</comment>
<dbReference type="SMART" id="SM00419">
    <property type="entry name" value="HTH_CRP"/>
    <property type="match status" value="1"/>
</dbReference>
<dbReference type="GO" id="GO:0005829">
    <property type="term" value="C:cytosol"/>
    <property type="evidence" value="ECO:0007669"/>
    <property type="project" value="TreeGrafter"/>
</dbReference>
<evidence type="ECO:0000256" key="1">
    <source>
        <dbReference type="ARBA" id="ARBA00023015"/>
    </source>
</evidence>
<dbReference type="InterPro" id="IPR012318">
    <property type="entry name" value="HTH_CRP"/>
</dbReference>
<organism evidence="6 7">
    <name type="scientific">Candidatus Raymondbacteria bacterium RIFOXYD12_FULL_49_13</name>
    <dbReference type="NCBI Taxonomy" id="1817890"/>
    <lineage>
        <taxon>Bacteria</taxon>
        <taxon>Raymondiibacteriota</taxon>
    </lineage>
</organism>
<dbReference type="GO" id="GO:0003700">
    <property type="term" value="F:DNA-binding transcription factor activity"/>
    <property type="evidence" value="ECO:0007669"/>
    <property type="project" value="TreeGrafter"/>
</dbReference>
<sequence length="213" mass="23866">MDDIAGLLARAEFFKGASERSKKALSQICIPKKLKKRQTLFMEGDKGVCFYLCGAGNIQVFKMDPNGKEIVLKVIQPGEIFAEVILFENDVYPASAVAISDSLVYIISKHEFSCLLETAQFRDDFIRALMRKQRYLVEQIHTLSAYNVEDRFLRFIIEQYGVKPEYAISMSKKDIAAAIGATPEAFSRALLSLSKAGVIAWKGKALRIRASRA</sequence>
<reference evidence="6 7" key="1">
    <citation type="journal article" date="2016" name="Nat. Commun.">
        <title>Thousands of microbial genomes shed light on interconnected biogeochemical processes in an aquifer system.</title>
        <authorList>
            <person name="Anantharaman K."/>
            <person name="Brown C.T."/>
            <person name="Hug L.A."/>
            <person name="Sharon I."/>
            <person name="Castelle C.J."/>
            <person name="Probst A.J."/>
            <person name="Thomas B.C."/>
            <person name="Singh A."/>
            <person name="Wilkins M.J."/>
            <person name="Karaoz U."/>
            <person name="Brodie E.L."/>
            <person name="Williams K.H."/>
            <person name="Hubbard S.S."/>
            <person name="Banfield J.F."/>
        </authorList>
    </citation>
    <scope>NUCLEOTIDE SEQUENCE [LARGE SCALE GENOMIC DNA]</scope>
</reference>
<evidence type="ECO:0000313" key="6">
    <source>
        <dbReference type="EMBL" id="OGK07492.1"/>
    </source>
</evidence>
<dbReference type="SUPFAM" id="SSF46785">
    <property type="entry name" value="Winged helix' DNA-binding domain"/>
    <property type="match status" value="1"/>
</dbReference>
<evidence type="ECO:0008006" key="8">
    <source>
        <dbReference type="Google" id="ProtNLM"/>
    </source>
</evidence>
<dbReference type="CDD" id="cd00038">
    <property type="entry name" value="CAP_ED"/>
    <property type="match status" value="1"/>
</dbReference>
<dbReference type="Pfam" id="PF13545">
    <property type="entry name" value="HTH_Crp_2"/>
    <property type="match status" value="1"/>
</dbReference>
<keyword evidence="3" id="KW-0804">Transcription</keyword>
<dbReference type="GO" id="GO:0003677">
    <property type="term" value="F:DNA binding"/>
    <property type="evidence" value="ECO:0007669"/>
    <property type="project" value="UniProtKB-KW"/>
</dbReference>
<evidence type="ECO:0000313" key="7">
    <source>
        <dbReference type="Proteomes" id="UP000179243"/>
    </source>
</evidence>
<gene>
    <name evidence="6" type="ORF">A2519_20245</name>
</gene>
<dbReference type="InterPro" id="IPR036388">
    <property type="entry name" value="WH-like_DNA-bd_sf"/>
</dbReference>
<evidence type="ECO:0000256" key="2">
    <source>
        <dbReference type="ARBA" id="ARBA00023125"/>
    </source>
</evidence>
<dbReference type="PROSITE" id="PS50042">
    <property type="entry name" value="CNMP_BINDING_3"/>
    <property type="match status" value="1"/>
</dbReference>
<dbReference type="AlphaFoldDB" id="A0A1F7FLZ6"/>
<protein>
    <recommendedName>
        <fullName evidence="8">Crp/Fnr family transcriptional regulator</fullName>
    </recommendedName>
</protein>
<dbReference type="InterPro" id="IPR018490">
    <property type="entry name" value="cNMP-bd_dom_sf"/>
</dbReference>
<dbReference type="SUPFAM" id="SSF51206">
    <property type="entry name" value="cAMP-binding domain-like"/>
    <property type="match status" value="1"/>
</dbReference>
<accession>A0A1F7FLZ6</accession>
<keyword evidence="2" id="KW-0238">DNA-binding</keyword>